<keyword evidence="5 13" id="KW-0436">Ligase</keyword>
<dbReference type="OrthoDB" id="9800814at2"/>
<dbReference type="EMBL" id="LXQC01000124">
    <property type="protein sequence ID" value="TFE69653.1"/>
    <property type="molecule type" value="Genomic_DNA"/>
</dbReference>
<dbReference type="GO" id="GO:0006427">
    <property type="term" value="P:histidyl-tRNA aminoacylation"/>
    <property type="evidence" value="ECO:0007669"/>
    <property type="project" value="UniProtKB-UniRule"/>
</dbReference>
<dbReference type="InterPro" id="IPR041715">
    <property type="entry name" value="HisRS-like_core"/>
</dbReference>
<sequence length="406" mass="47218">MQPLPGFRDFYPPDCAFRNLIFSRWRESCRRFNFVEYDGPLLEPIELYQKKSGDEIFGQIYHFIDKGSRAVALRPEMTPTLARMIEAHFKEYRKPIKWFSIPQLFRYERAQRGRLREHYQLNCDIVGEAGLEADIELINLAIDILLSFDLGKEDFVVRISDRHFWTEFLRKKGISEDNWYAFFQAIDKIEREPKEEIEKRLGSLAKEVFEILENPPCWERFDIILEGLHNRGLGEFVRIDLGIVRGLAYYTGVVYEVFDRLGKFRAIAGGGRYDDLLKQIGGEDIAASGFGMGDVVLGEILREKQIIQPSFPRLDVYVVFPEGEKIPKGLLLIEKLRRSGFSVDFSFYPSKLKKQLAIAQSLNARFALFVSESIEEGVVEIKNMDERTQFSLPVDKLIEWLNQRAT</sequence>
<feature type="binding site" evidence="11">
    <location>
        <position position="106"/>
    </location>
    <ligand>
        <name>L-histidine</name>
        <dbReference type="ChEBI" id="CHEBI:57595"/>
    </ligand>
</feature>
<evidence type="ECO:0000256" key="3">
    <source>
        <dbReference type="ARBA" id="ARBA00012815"/>
    </source>
</evidence>
<dbReference type="InterPro" id="IPR045864">
    <property type="entry name" value="aa-tRNA-synth_II/BPL/LPL"/>
</dbReference>
<dbReference type="PROSITE" id="PS50862">
    <property type="entry name" value="AA_TRNA_LIGASE_II"/>
    <property type="match status" value="1"/>
</dbReference>
<dbReference type="Pfam" id="PF13393">
    <property type="entry name" value="tRNA-synt_His"/>
    <property type="match status" value="2"/>
</dbReference>
<dbReference type="PIRSF" id="PIRSF001549">
    <property type="entry name" value="His-tRNA_synth"/>
    <property type="match status" value="1"/>
</dbReference>
<comment type="similarity">
    <text evidence="1">Belongs to the class-II aminoacyl-tRNA synthetase family.</text>
</comment>
<evidence type="ECO:0000256" key="11">
    <source>
        <dbReference type="PIRSR" id="PIRSR001549-1"/>
    </source>
</evidence>
<dbReference type="Gene3D" id="3.30.930.10">
    <property type="entry name" value="Bira Bifunctional Protein, Domain 2"/>
    <property type="match status" value="1"/>
</dbReference>
<dbReference type="PANTHER" id="PTHR43707">
    <property type="entry name" value="HISTIDYL-TRNA SYNTHETASE"/>
    <property type="match status" value="1"/>
</dbReference>
<evidence type="ECO:0000256" key="5">
    <source>
        <dbReference type="ARBA" id="ARBA00022598"/>
    </source>
</evidence>
<evidence type="ECO:0000256" key="1">
    <source>
        <dbReference type="ARBA" id="ARBA00008226"/>
    </source>
</evidence>
<dbReference type="InterPro" id="IPR004516">
    <property type="entry name" value="HisRS/HisZ"/>
</dbReference>
<dbReference type="EC" id="6.1.1.21" evidence="3 10"/>
<feature type="binding site" evidence="11">
    <location>
        <position position="245"/>
    </location>
    <ligand>
        <name>L-histidine</name>
        <dbReference type="ChEBI" id="CHEBI:57595"/>
    </ligand>
</feature>
<evidence type="ECO:0000256" key="8">
    <source>
        <dbReference type="ARBA" id="ARBA00023146"/>
    </source>
</evidence>
<dbReference type="SUPFAM" id="SSF52954">
    <property type="entry name" value="Class II aaRS ABD-related"/>
    <property type="match status" value="1"/>
</dbReference>
<evidence type="ECO:0000256" key="6">
    <source>
        <dbReference type="ARBA" id="ARBA00022741"/>
    </source>
</evidence>
<dbReference type="InterPro" id="IPR036621">
    <property type="entry name" value="Anticodon-bd_dom_sf"/>
</dbReference>
<organism evidence="13 14">
    <name type="scientific">Methylacidiphilum caldifontis</name>
    <dbReference type="NCBI Taxonomy" id="2795386"/>
    <lineage>
        <taxon>Bacteria</taxon>
        <taxon>Pseudomonadati</taxon>
        <taxon>Verrucomicrobiota</taxon>
        <taxon>Methylacidiphilae</taxon>
        <taxon>Methylacidiphilales</taxon>
        <taxon>Methylacidiphilaceae</taxon>
        <taxon>Methylacidiphilum (ex Ratnadevi et al. 2023)</taxon>
    </lineage>
</organism>
<dbReference type="RefSeq" id="WP_134439814.1">
    <property type="nucleotide sequence ID" value="NZ_LXQC01000124.1"/>
</dbReference>
<keyword evidence="8" id="KW-0030">Aminoacyl-tRNA synthetase</keyword>
<feature type="binding site" evidence="11">
    <location>
        <position position="124"/>
    </location>
    <ligand>
        <name>L-histidine</name>
        <dbReference type="ChEBI" id="CHEBI:57595"/>
    </ligand>
</feature>
<keyword evidence="6" id="KW-0547">Nucleotide-binding</keyword>
<dbReference type="InterPro" id="IPR004154">
    <property type="entry name" value="Anticodon-bd"/>
</dbReference>
<feature type="binding site" evidence="11">
    <location>
        <position position="120"/>
    </location>
    <ligand>
        <name>L-histidine</name>
        <dbReference type="ChEBI" id="CHEBI:57595"/>
    </ligand>
</feature>
<gene>
    <name evidence="13" type="ORF">A7Q10_07245</name>
</gene>
<feature type="domain" description="Aminoacyl-transfer RNA synthetases class-II family profile" evidence="12">
    <location>
        <begin position="18"/>
        <end position="321"/>
    </location>
</feature>
<evidence type="ECO:0000256" key="9">
    <source>
        <dbReference type="ARBA" id="ARBA00047639"/>
    </source>
</evidence>
<reference evidence="13 14" key="1">
    <citation type="submission" date="2016-05" db="EMBL/GenBank/DDBJ databases">
        <title>Diversity and Homogeneity among Thermoacidophilic Verrucomicrobia Methanotrophs Linked with Geographical Origin.</title>
        <authorList>
            <person name="Erikstad H.-A."/>
            <person name="Smestad N.B."/>
            <person name="Ceballos R.M."/>
            <person name="Birkeland N.-K."/>
        </authorList>
    </citation>
    <scope>NUCLEOTIDE SEQUENCE [LARGE SCALE GENOMIC DNA]</scope>
    <source>
        <strain evidence="13 14">Phi</strain>
    </source>
</reference>
<accession>A0A4Y8PDS7</accession>
<dbReference type="InterPro" id="IPR015807">
    <property type="entry name" value="His-tRNA-ligase"/>
</dbReference>
<keyword evidence="7" id="KW-0648">Protein biosynthesis</keyword>
<comment type="subunit">
    <text evidence="2">Homodimer.</text>
</comment>
<evidence type="ECO:0000256" key="2">
    <source>
        <dbReference type="ARBA" id="ARBA00011738"/>
    </source>
</evidence>
<evidence type="ECO:0000256" key="4">
    <source>
        <dbReference type="ARBA" id="ARBA00017399"/>
    </source>
</evidence>
<evidence type="ECO:0000313" key="14">
    <source>
        <dbReference type="Proteomes" id="UP000297713"/>
    </source>
</evidence>
<dbReference type="GO" id="GO:0004821">
    <property type="term" value="F:histidine-tRNA ligase activity"/>
    <property type="evidence" value="ECO:0007669"/>
    <property type="project" value="UniProtKB-UniRule"/>
</dbReference>
<dbReference type="Pfam" id="PF03129">
    <property type="entry name" value="HGTP_anticodon"/>
    <property type="match status" value="1"/>
</dbReference>
<protein>
    <recommendedName>
        <fullName evidence="4 10">Histidine--tRNA ligase</fullName>
        <ecNumber evidence="3 10">6.1.1.21</ecNumber>
    </recommendedName>
</protein>
<comment type="catalytic activity">
    <reaction evidence="9">
        <text>tRNA(His) + L-histidine + ATP = L-histidyl-tRNA(His) + AMP + diphosphate + H(+)</text>
        <dbReference type="Rhea" id="RHEA:17313"/>
        <dbReference type="Rhea" id="RHEA-COMP:9665"/>
        <dbReference type="Rhea" id="RHEA-COMP:9689"/>
        <dbReference type="ChEBI" id="CHEBI:15378"/>
        <dbReference type="ChEBI" id="CHEBI:30616"/>
        <dbReference type="ChEBI" id="CHEBI:33019"/>
        <dbReference type="ChEBI" id="CHEBI:57595"/>
        <dbReference type="ChEBI" id="CHEBI:78442"/>
        <dbReference type="ChEBI" id="CHEBI:78527"/>
        <dbReference type="ChEBI" id="CHEBI:456215"/>
        <dbReference type="EC" id="6.1.1.21"/>
    </reaction>
</comment>
<proteinExistence type="inferred from homology"/>
<keyword evidence="14" id="KW-1185">Reference proteome</keyword>
<dbReference type="GO" id="GO:0005737">
    <property type="term" value="C:cytoplasm"/>
    <property type="evidence" value="ECO:0007669"/>
    <property type="project" value="UniProtKB-UniRule"/>
</dbReference>
<dbReference type="InterPro" id="IPR006195">
    <property type="entry name" value="aa-tRNA-synth_II"/>
</dbReference>
<dbReference type="CDD" id="cd00773">
    <property type="entry name" value="HisRS-like_core"/>
    <property type="match status" value="1"/>
</dbReference>
<name>A0A4Y8PDS7_9BACT</name>
<evidence type="ECO:0000256" key="10">
    <source>
        <dbReference type="NCBIfam" id="TIGR00442"/>
    </source>
</evidence>
<feature type="binding site" evidence="11">
    <location>
        <begin position="249"/>
        <end position="250"/>
    </location>
    <ligand>
        <name>L-histidine</name>
        <dbReference type="ChEBI" id="CHEBI:57595"/>
    </ligand>
</feature>
<evidence type="ECO:0000313" key="13">
    <source>
        <dbReference type="EMBL" id="TFE69653.1"/>
    </source>
</evidence>
<dbReference type="AlphaFoldDB" id="A0A4Y8PDS7"/>
<feature type="binding site" evidence="11">
    <location>
        <begin position="76"/>
        <end position="78"/>
    </location>
    <ligand>
        <name>L-histidine</name>
        <dbReference type="ChEBI" id="CHEBI:57595"/>
    </ligand>
</feature>
<dbReference type="Gene3D" id="3.40.50.800">
    <property type="entry name" value="Anticodon-binding domain"/>
    <property type="match status" value="1"/>
</dbReference>
<dbReference type="PANTHER" id="PTHR43707:SF1">
    <property type="entry name" value="HISTIDINE--TRNA LIGASE, MITOCHONDRIAL-RELATED"/>
    <property type="match status" value="1"/>
</dbReference>
<dbReference type="GO" id="GO:0005524">
    <property type="term" value="F:ATP binding"/>
    <property type="evidence" value="ECO:0007669"/>
    <property type="project" value="InterPro"/>
</dbReference>
<evidence type="ECO:0000256" key="7">
    <source>
        <dbReference type="ARBA" id="ARBA00022917"/>
    </source>
</evidence>
<evidence type="ECO:0000259" key="12">
    <source>
        <dbReference type="PROSITE" id="PS50862"/>
    </source>
</evidence>
<comment type="caution">
    <text evidence="13">The sequence shown here is derived from an EMBL/GenBank/DDBJ whole genome shotgun (WGS) entry which is preliminary data.</text>
</comment>
<dbReference type="Proteomes" id="UP000297713">
    <property type="component" value="Unassembled WGS sequence"/>
</dbReference>
<dbReference type="NCBIfam" id="TIGR00442">
    <property type="entry name" value="hisS"/>
    <property type="match status" value="1"/>
</dbReference>
<dbReference type="SUPFAM" id="SSF55681">
    <property type="entry name" value="Class II aaRS and biotin synthetases"/>
    <property type="match status" value="1"/>
</dbReference>